<evidence type="ECO:0000256" key="1">
    <source>
        <dbReference type="ARBA" id="ARBA00004141"/>
    </source>
</evidence>
<evidence type="ECO:0000256" key="3">
    <source>
        <dbReference type="ARBA" id="ARBA00022692"/>
    </source>
</evidence>
<protein>
    <submittedName>
        <fullName evidence="9">10828_t:CDS:1</fullName>
    </submittedName>
</protein>
<evidence type="ECO:0000256" key="5">
    <source>
        <dbReference type="ARBA" id="ARBA00023136"/>
    </source>
</evidence>
<feature type="transmembrane region" description="Helical" evidence="8">
    <location>
        <begin position="137"/>
        <end position="154"/>
    </location>
</feature>
<feature type="binding site" evidence="6">
    <location>
        <position position="307"/>
    </location>
    <ligand>
        <name>Zn(2+)</name>
        <dbReference type="ChEBI" id="CHEBI:29105"/>
    </ligand>
</feature>
<comment type="subcellular location">
    <subcellularLocation>
        <location evidence="1">Membrane</location>
        <topology evidence="1">Multi-pass membrane protein</topology>
    </subcellularLocation>
</comment>
<proteinExistence type="inferred from homology"/>
<evidence type="ECO:0000256" key="7">
    <source>
        <dbReference type="SAM" id="MobiDB-lite"/>
    </source>
</evidence>
<comment type="similarity">
    <text evidence="2">Belongs to the ADIPOR family.</text>
</comment>
<keyword evidence="6" id="KW-0479">Metal-binding</keyword>
<dbReference type="PANTHER" id="PTHR20855">
    <property type="entry name" value="ADIPOR/PROGESTIN RECEPTOR-RELATED"/>
    <property type="match status" value="1"/>
</dbReference>
<feature type="binding site" evidence="6">
    <location>
        <position position="303"/>
    </location>
    <ligand>
        <name>Zn(2+)</name>
        <dbReference type="ChEBI" id="CHEBI:29105"/>
    </ligand>
</feature>
<accession>A0A9N8ZK11</accession>
<feature type="compositionally biased region" description="Basic and acidic residues" evidence="7">
    <location>
        <begin position="357"/>
        <end position="369"/>
    </location>
</feature>
<keyword evidence="3 8" id="KW-0812">Transmembrane</keyword>
<dbReference type="EMBL" id="CAJVPP010000624">
    <property type="protein sequence ID" value="CAG8498612.1"/>
    <property type="molecule type" value="Genomic_DNA"/>
</dbReference>
<keyword evidence="10" id="KW-1185">Reference proteome</keyword>
<feature type="transmembrane region" description="Helical" evidence="8">
    <location>
        <begin position="175"/>
        <end position="195"/>
    </location>
</feature>
<feature type="region of interest" description="Disordered" evidence="7">
    <location>
        <begin position="357"/>
        <end position="393"/>
    </location>
</feature>
<dbReference type="InterPro" id="IPR004254">
    <property type="entry name" value="AdipoR/HlyIII-related"/>
</dbReference>
<reference evidence="9" key="1">
    <citation type="submission" date="2021-06" db="EMBL/GenBank/DDBJ databases">
        <authorList>
            <person name="Kallberg Y."/>
            <person name="Tangrot J."/>
            <person name="Rosling A."/>
        </authorList>
    </citation>
    <scope>NUCLEOTIDE SEQUENCE</scope>
    <source>
        <strain evidence="9">87-6 pot B 2015</strain>
    </source>
</reference>
<evidence type="ECO:0000313" key="9">
    <source>
        <dbReference type="EMBL" id="CAG8498612.1"/>
    </source>
</evidence>
<feature type="binding site" evidence="6">
    <location>
        <position position="157"/>
    </location>
    <ligand>
        <name>Zn(2+)</name>
        <dbReference type="ChEBI" id="CHEBI:29105"/>
    </ligand>
</feature>
<comment type="caution">
    <text evidence="9">The sequence shown here is derived from an EMBL/GenBank/DDBJ whole genome shotgun (WGS) entry which is preliminary data.</text>
</comment>
<feature type="transmembrane region" description="Helical" evidence="8">
    <location>
        <begin position="305"/>
        <end position="328"/>
    </location>
</feature>
<feature type="transmembrane region" description="Helical" evidence="8">
    <location>
        <begin position="102"/>
        <end position="125"/>
    </location>
</feature>
<sequence>MPLSQRKLSSAKHPLSETKIIEEDVVSLIANLDNEKSDDEFDLNESLFFPTTWTTKGSLTCAFWELPNWLQDNNDIIRGYRRPTFSYLKCIKSLFYLHNESVNIWSHLFGAILFAGLSLATHFYLMDHPTLKQSDYIAFYCFMAGAMICLGLSSSFHTMCCHSEKVCANWNRCDYVGIVALIIGSTCPIIYYGFYCNNLLKIVYLTMMLVFGGATISVAVALRFRRPEFRWFRTGLFFALGGSSVIPVIHAIFLYGFHLSYEVISLKWLAITGSLYMFGAFLYGTRLPERLFPGKFDIWGSSHQFFHFFVVAAAVFHYYGVFHSMLYWHKFFVNIYSFADGFEKEHVSITQETLYKQNKEDADKEKSKDDEEVVQQLINQTKNKQPAAKTKVK</sequence>
<keyword evidence="4 8" id="KW-1133">Transmembrane helix</keyword>
<dbReference type="GO" id="GO:0006882">
    <property type="term" value="P:intracellular zinc ion homeostasis"/>
    <property type="evidence" value="ECO:0007669"/>
    <property type="project" value="TreeGrafter"/>
</dbReference>
<feature type="transmembrane region" description="Helical" evidence="8">
    <location>
        <begin position="236"/>
        <end position="257"/>
    </location>
</feature>
<feature type="transmembrane region" description="Helical" evidence="8">
    <location>
        <begin position="263"/>
        <end position="284"/>
    </location>
</feature>
<evidence type="ECO:0000256" key="6">
    <source>
        <dbReference type="PIRSR" id="PIRSR604254-1"/>
    </source>
</evidence>
<name>A0A9N8ZK11_FUNMO</name>
<dbReference type="Pfam" id="PF03006">
    <property type="entry name" value="HlyIII"/>
    <property type="match status" value="1"/>
</dbReference>
<dbReference type="Proteomes" id="UP000789375">
    <property type="component" value="Unassembled WGS sequence"/>
</dbReference>
<feature type="transmembrane region" description="Helical" evidence="8">
    <location>
        <begin position="201"/>
        <end position="224"/>
    </location>
</feature>
<dbReference type="GO" id="GO:0016020">
    <property type="term" value="C:membrane"/>
    <property type="evidence" value="ECO:0007669"/>
    <property type="project" value="UniProtKB-SubCell"/>
</dbReference>
<dbReference type="AlphaFoldDB" id="A0A9N8ZK11"/>
<dbReference type="GO" id="GO:0038023">
    <property type="term" value="F:signaling receptor activity"/>
    <property type="evidence" value="ECO:0007669"/>
    <property type="project" value="TreeGrafter"/>
</dbReference>
<dbReference type="GO" id="GO:0046872">
    <property type="term" value="F:metal ion binding"/>
    <property type="evidence" value="ECO:0007669"/>
    <property type="project" value="UniProtKB-KW"/>
</dbReference>
<keyword evidence="6" id="KW-0862">Zinc</keyword>
<evidence type="ECO:0000256" key="4">
    <source>
        <dbReference type="ARBA" id="ARBA00022989"/>
    </source>
</evidence>
<evidence type="ECO:0000313" key="10">
    <source>
        <dbReference type="Proteomes" id="UP000789375"/>
    </source>
</evidence>
<organism evidence="9 10">
    <name type="scientific">Funneliformis mosseae</name>
    <name type="common">Endomycorrhizal fungus</name>
    <name type="synonym">Glomus mosseae</name>
    <dbReference type="NCBI Taxonomy" id="27381"/>
    <lineage>
        <taxon>Eukaryota</taxon>
        <taxon>Fungi</taxon>
        <taxon>Fungi incertae sedis</taxon>
        <taxon>Mucoromycota</taxon>
        <taxon>Glomeromycotina</taxon>
        <taxon>Glomeromycetes</taxon>
        <taxon>Glomerales</taxon>
        <taxon>Glomeraceae</taxon>
        <taxon>Funneliformis</taxon>
    </lineage>
</organism>
<evidence type="ECO:0000256" key="2">
    <source>
        <dbReference type="ARBA" id="ARBA00007018"/>
    </source>
</evidence>
<gene>
    <name evidence="9" type="ORF">FMOSSE_LOCUS3917</name>
</gene>
<evidence type="ECO:0000256" key="8">
    <source>
        <dbReference type="SAM" id="Phobius"/>
    </source>
</evidence>
<dbReference type="PANTHER" id="PTHR20855:SF52">
    <property type="entry name" value="ADIPONECTIN RECEPTOR PROTEIN"/>
    <property type="match status" value="1"/>
</dbReference>
<keyword evidence="5 8" id="KW-0472">Membrane</keyword>